<accession>A0A0A9YKD6</accession>
<feature type="non-terminal residue" evidence="1">
    <location>
        <position position="1"/>
    </location>
</feature>
<reference evidence="1" key="2">
    <citation type="submission" date="2014-07" db="EMBL/GenBank/DDBJ databases">
        <authorList>
            <person name="Hull J."/>
        </authorList>
    </citation>
    <scope>NUCLEOTIDE SEQUENCE</scope>
</reference>
<protein>
    <submittedName>
        <fullName evidence="1">Pyrrolidone-carboxylate peptidase</fullName>
    </submittedName>
</protein>
<gene>
    <name evidence="1" type="primary">pcp_3</name>
    <name evidence="1" type="ORF">CM83_12882</name>
</gene>
<reference evidence="1" key="1">
    <citation type="journal article" date="2014" name="PLoS ONE">
        <title>Transcriptome-Based Identification of ABC Transporters in the Western Tarnished Plant Bug Lygus hesperus.</title>
        <authorList>
            <person name="Hull J.J."/>
            <person name="Chaney K."/>
            <person name="Geib S.M."/>
            <person name="Fabrick J.A."/>
            <person name="Brent C.S."/>
            <person name="Walsh D."/>
            <person name="Lavine L.C."/>
        </authorList>
    </citation>
    <scope>NUCLEOTIDE SEQUENCE</scope>
</reference>
<organism evidence="1">
    <name type="scientific">Lygus hesperus</name>
    <name type="common">Western plant bug</name>
    <dbReference type="NCBI Taxonomy" id="30085"/>
    <lineage>
        <taxon>Eukaryota</taxon>
        <taxon>Metazoa</taxon>
        <taxon>Ecdysozoa</taxon>
        <taxon>Arthropoda</taxon>
        <taxon>Hexapoda</taxon>
        <taxon>Insecta</taxon>
        <taxon>Pterygota</taxon>
        <taxon>Neoptera</taxon>
        <taxon>Paraneoptera</taxon>
        <taxon>Hemiptera</taxon>
        <taxon>Heteroptera</taxon>
        <taxon>Panheteroptera</taxon>
        <taxon>Cimicomorpha</taxon>
        <taxon>Miridae</taxon>
        <taxon>Mirini</taxon>
        <taxon>Lygus</taxon>
    </lineage>
</organism>
<evidence type="ECO:0000313" key="1">
    <source>
        <dbReference type="EMBL" id="JAG32614.1"/>
    </source>
</evidence>
<dbReference type="AlphaFoldDB" id="A0A0A9YKD6"/>
<dbReference type="EMBL" id="GBHO01010990">
    <property type="protein sequence ID" value="JAG32614.1"/>
    <property type="molecule type" value="Transcribed_RNA"/>
</dbReference>
<sequence length="134" mass="15384">HHHLLLHLLPSPSTFSIHHSYHFPQLHGFFVSNRNPIPIHFSIHLPLLSLFCNPTMFLAPSYTPTFASLSPLYFLPLVSHYYVRIQHPNSIVHHPPNPTEYPPPVLSSTLVIVDSNPTLTRSTPIDRTRFDRIL</sequence>
<proteinExistence type="predicted"/>
<name>A0A0A9YKD6_LYGHE</name>